<comment type="caution">
    <text evidence="3">The sequence shown here is derived from an EMBL/GenBank/DDBJ whole genome shotgun (WGS) entry which is preliminary data.</text>
</comment>
<name>A0A8H3FG26_9LECA</name>
<feature type="domain" description="AB hydrolase-1" evidence="2">
    <location>
        <begin position="83"/>
        <end position="345"/>
    </location>
</feature>
<sequence>MYNLTCASRSSIYQTSNTLSSSFKSTARRLNHQRAMSNTTSVIQPQDSTSQDRDENLVLNLATGRKIGYSRYGVQSGKYPTTIYLHGYPSSRLECSMYAKDLFASGLQVIGIDRPGFGLSSVPDKPLQDRTILDHVEDIHALADHLHLDRFAVLAVSGGAPYAFACAYALPPERLVAATVLAGFGTYEIASSKEVWAKLFWLNKLGVIAPVWFPWTYEKLYSWIVPWYAKRLLKSTYGKVINSAAFKAMPTRDQDFLLRGGEHGYEDTKSNIREATRHDQFWKWHVEEARLLAKKWPFELQDLKYENLRMWYGTADVNTPLVEGEKLQAAIGEKARLDTVPDGTHASVIGDGVKYIKEVLNIRDDTNPDTTSSDS</sequence>
<dbReference type="Proteomes" id="UP000664169">
    <property type="component" value="Unassembled WGS sequence"/>
</dbReference>
<dbReference type="PANTHER" id="PTHR45763:SF46">
    <property type="entry name" value="AB HYDROLASE-1 DOMAIN-CONTAINING PROTEIN"/>
    <property type="match status" value="1"/>
</dbReference>
<evidence type="ECO:0000313" key="4">
    <source>
        <dbReference type="Proteomes" id="UP000664169"/>
    </source>
</evidence>
<evidence type="ECO:0000256" key="1">
    <source>
        <dbReference type="SAM" id="MobiDB-lite"/>
    </source>
</evidence>
<dbReference type="PANTHER" id="PTHR45763">
    <property type="entry name" value="HYDROLASE, ALPHA/BETA FOLD FAMILY PROTEIN, EXPRESSED-RELATED"/>
    <property type="match status" value="1"/>
</dbReference>
<dbReference type="Gene3D" id="3.40.50.1820">
    <property type="entry name" value="alpha/beta hydrolase"/>
    <property type="match status" value="1"/>
</dbReference>
<dbReference type="InterPro" id="IPR029058">
    <property type="entry name" value="AB_hydrolase_fold"/>
</dbReference>
<accession>A0A8H3FG26</accession>
<dbReference type="InterPro" id="IPR000073">
    <property type="entry name" value="AB_hydrolase_1"/>
</dbReference>
<gene>
    <name evidence="3" type="ORF">GOMPHAMPRED_002498</name>
</gene>
<proteinExistence type="predicted"/>
<dbReference type="EMBL" id="CAJPDQ010000017">
    <property type="protein sequence ID" value="CAF9922112.1"/>
    <property type="molecule type" value="Genomic_DNA"/>
</dbReference>
<organism evidence="3 4">
    <name type="scientific">Gomphillus americanus</name>
    <dbReference type="NCBI Taxonomy" id="1940652"/>
    <lineage>
        <taxon>Eukaryota</taxon>
        <taxon>Fungi</taxon>
        <taxon>Dikarya</taxon>
        <taxon>Ascomycota</taxon>
        <taxon>Pezizomycotina</taxon>
        <taxon>Lecanoromycetes</taxon>
        <taxon>OSLEUM clade</taxon>
        <taxon>Ostropomycetidae</taxon>
        <taxon>Ostropales</taxon>
        <taxon>Graphidaceae</taxon>
        <taxon>Gomphilloideae</taxon>
        <taxon>Gomphillus</taxon>
    </lineage>
</organism>
<reference evidence="3" key="1">
    <citation type="submission" date="2021-03" db="EMBL/GenBank/DDBJ databases">
        <authorList>
            <person name="Tagirdzhanova G."/>
        </authorList>
    </citation>
    <scope>NUCLEOTIDE SEQUENCE</scope>
</reference>
<dbReference type="OrthoDB" id="294702at2759"/>
<keyword evidence="4" id="KW-1185">Reference proteome</keyword>
<feature type="region of interest" description="Disordered" evidence="1">
    <location>
        <begin position="34"/>
        <end position="53"/>
    </location>
</feature>
<protein>
    <recommendedName>
        <fullName evidence="2">AB hydrolase-1 domain-containing protein</fullName>
    </recommendedName>
</protein>
<evidence type="ECO:0000313" key="3">
    <source>
        <dbReference type="EMBL" id="CAF9922112.1"/>
    </source>
</evidence>
<dbReference type="AlphaFoldDB" id="A0A8H3FG26"/>
<feature type="compositionally biased region" description="Polar residues" evidence="1">
    <location>
        <begin position="34"/>
        <end position="49"/>
    </location>
</feature>
<evidence type="ECO:0000259" key="2">
    <source>
        <dbReference type="Pfam" id="PF00561"/>
    </source>
</evidence>
<dbReference type="Pfam" id="PF00561">
    <property type="entry name" value="Abhydrolase_1"/>
    <property type="match status" value="1"/>
</dbReference>
<dbReference type="SUPFAM" id="SSF53474">
    <property type="entry name" value="alpha/beta-Hydrolases"/>
    <property type="match status" value="1"/>
</dbReference>